<evidence type="ECO:0000256" key="5">
    <source>
        <dbReference type="ARBA" id="ARBA00022833"/>
    </source>
</evidence>
<feature type="domain" description="C2H2-type" evidence="10">
    <location>
        <begin position="481"/>
        <end position="508"/>
    </location>
</feature>
<dbReference type="Proteomes" id="UP001164746">
    <property type="component" value="Chromosome 1"/>
</dbReference>
<feature type="domain" description="C2H2-type" evidence="10">
    <location>
        <begin position="1415"/>
        <end position="1442"/>
    </location>
</feature>
<dbReference type="PROSITE" id="PS50157">
    <property type="entry name" value="ZINC_FINGER_C2H2_2"/>
    <property type="match status" value="10"/>
</dbReference>
<evidence type="ECO:0000256" key="1">
    <source>
        <dbReference type="ARBA" id="ARBA00004123"/>
    </source>
</evidence>
<feature type="domain" description="C2H2-type" evidence="10">
    <location>
        <begin position="1387"/>
        <end position="1414"/>
    </location>
</feature>
<feature type="region of interest" description="Disordered" evidence="9">
    <location>
        <begin position="2473"/>
        <end position="2496"/>
    </location>
</feature>
<feature type="region of interest" description="Disordered" evidence="9">
    <location>
        <begin position="2361"/>
        <end position="2416"/>
    </location>
</feature>
<dbReference type="SUPFAM" id="SSF57667">
    <property type="entry name" value="beta-beta-alpha zinc fingers"/>
    <property type="match status" value="4"/>
</dbReference>
<evidence type="ECO:0000313" key="12">
    <source>
        <dbReference type="Proteomes" id="UP001164746"/>
    </source>
</evidence>
<keyword evidence="3" id="KW-0677">Repeat</keyword>
<feature type="domain" description="C2H2-type" evidence="10">
    <location>
        <begin position="1117"/>
        <end position="1139"/>
    </location>
</feature>
<feature type="region of interest" description="Disordered" evidence="9">
    <location>
        <begin position="1"/>
        <end position="129"/>
    </location>
</feature>
<dbReference type="SMART" id="SM00355">
    <property type="entry name" value="ZnF_C2H2"/>
    <property type="match status" value="12"/>
</dbReference>
<feature type="region of interest" description="Disordered" evidence="9">
    <location>
        <begin position="221"/>
        <end position="269"/>
    </location>
</feature>
<feature type="compositionally biased region" description="Basic and acidic residues" evidence="9">
    <location>
        <begin position="2087"/>
        <end position="2099"/>
    </location>
</feature>
<sequence>MDTPAPTGKGMDTPAPTGKGMDTPAATGKGMDTPAPTGKGMNTRAPTGKGMDTPTPSGRGLDTSATTGKGMDTPAPTGKGIDPPAPTGKGMDTPVPTGKGMDTPAPTGKGIDTPAPTGKGIEPGRGWTHLPEPGRGYIVKKLAISVLNNAAQKYLQYNASQFASQPSDAGIQAQRLRTPEVPRHDVLDLSGRLERNGVAVETNRMWGGDQESALDLSGYGRNQEEALDLSKPSPPASHPKQLIQPAHQSGRSLQPSPASTPSRSPASQPYSLLQAALNSSQPNAGLLDRNGQPLFTGLPLGDISRGIKPFVGIPSLPHGFSLPHMATSSGTVIHGGHKPIAITTPQPHNPPVNTKSQSVSDTTVSVTDANQSISSTSNQGYAVSQSNYSNAFKRQANAGSMGLEKGMKGATDFIKGKEHFQERYMLQNSDNYPVHMIGQQNVVHPEILNGFACTQCIKTFKTKAAMKLHMTVHKTVEERQYGCQVCGRRFLHRHHLVVHQRKHTGEKPFECRACNKTFMAIFLLHKHLRKHTRETGPVSEISIEQLKQLQEQKLINPGPQPLTYKNVPPLAMRNSDELVILSDGENASSDSKVKERLTSEIPVSKMSTPQIDLLTDTDKDPNGIVQKILSEAVAEIESEKAAKKLQRKKLTNEKKQENVVKPMKSFADKTNKLPLQEEITIKKEIDTTVDGKETVIDTEGKAEPVEKKAYCSDDEVELDVHTGELKVVGKKIKQEIVDDNDIGEPWPDLIDDDEEDLPEKSDAVQDIGTAIKADTDQVNDNMGTDVKEEKDFPTKDQLESCETELAIVADKDKEKDTAIKTETCDEFDETLAFEITAVRGGVDVKEENKNFDIVTEERKETISEEITGDTPLVNKLDQDVKIVLNDIQLPKYEMDNIDMPELEHVTVEISETASISRRSSQDNIFEKMYEQVNEMRTMPDLNMRNRKGKKKGRKVKCEICSRTFHSNHYLLLHMAVHKRNPMLQSLKKAKANQMKALGFLNKINVACEICNKVFKFQKSLNSHMRVHSEKLIERKLYRKAFRDFVSGKPSNNKTAAKKEARVKSFCDTKKDSTVEKSKPHIEKSQSLTEIELEKLDDKIEDEPPIRVVVGEDAVKRYMCHACDNTYTTKQKLRYHALIHKDSCFLCDLCGKSFFRQITLDKHIATHKLPRPYICEVCKKSFIHRSSLMRHKSAHMKPSPPDPKQLEEDLHFQLKMKDTYSMLRDEQLRKQTLKSSDSATPFASGVKFNALDLTVKIKPEEQWLPPVLSPANIPNTSQANSCNLSPPLITDVSAMDESYDSITDLKITKDRLDLIQKAKQAVKRKPRTESGCSESDVLSSDGTPVGGKKSRKTRVYQTSCRVCKEVFPNVMLLKSHMVIHNTVETHLYECHICQHRFTQSCSLLRHLKTSCQENRMKCEPCNKTFHRRNTFEQHMKLHQGGTANLDGSFYDKRRDEAEVREERESDIENNNSSKVQEPVITPLTVENVTLFDQANNQLMKDIKADNDGNDTDSDARTYLYSEGEVHSPRSEPTGSENEARKVYNVPQDLTKNNMTLNLLSAVCSDIMNAEKEEEAKRKELEEKQKELETIEILANFKRGMRQKSSDFEMPSTSKDDPLSNTIKLPSQLVKSDYLTSQLAKSSELALPVAVPSEAVKADARVDAIRPSPKIEPSISRPTHSESNQTQENLRRSTPKSMSSSEDCKIFGSSPPPYHPLMAHPNFFRMKSPPPPLFHPQSNINTIIDAALAQAVKEPSIPTVVNESPSHEPPNQQGLATSVHSANLQKMQPLNHPAFPPPIPFRSRDVSLLQDLSKLQYPAIQERLNLLMKAQSTHAVPISAGAPVSSAHASHSTTRAKAPERHSAEKQTVPSPIERNSLHFQYNNDAPQDLTVKRPNKSIEKLLRDTEKYDTPKAISSRSVSYDNDRRINKHRPEFEPFPMSKAEIEHFLRTKAELEAKFGVIPTYDHRGRPGSAPIPPPLVNVFKCELCNKVIYNKLDHQLHMVEHAKASGLGVLSGYHGKKTSPLHQDGSLDTPIDFTKPVDHSTPKQRKLHPPASLELSKNNKSDDTSMKHVTGSQSDLNSTGSQHGKGDHLSTSRTPDRLSPLGGSEVGDNASSPLTPSGSSNLDAQLRQELRLKIYARRRSQGLDDLRVEFKSPEPTELTEDERLKLLYRRECNRQAAQRSRMRKKDLVDSLLEELRSEECIQDGLQKKMDILVLQKNTLLKVLDSHKCVNSKGKNATATLPTDNVTATSQSSRTASIIDHVLSNCSSAVDDASKRTISESQEYVQSNHGETNAEGNSRHGDNSDVGASAKLSRKMIDDRASFENYKLKKLKLINTEHLKDIKKEPADEIDNENVAMGSNYTGISKIGKKPSLDNTSDFENDDDLSDSDSDMFDSEMENDTNNSSNKQTYDDSEKLKKQTIDEQIEIIVNVARTSNASVSQSEVSHSRKSPDCVDDLSDIKAIVYDMRLGEMPIKNHKDRKDPPPEEPSHTQKL</sequence>
<evidence type="ECO:0000256" key="4">
    <source>
        <dbReference type="ARBA" id="ARBA00022771"/>
    </source>
</evidence>
<dbReference type="SUPFAM" id="SSF57959">
    <property type="entry name" value="Leucine zipper domain"/>
    <property type="match status" value="1"/>
</dbReference>
<dbReference type="PANTHER" id="PTHR23226:SF416">
    <property type="entry name" value="FI01424P"/>
    <property type="match status" value="1"/>
</dbReference>
<evidence type="ECO:0000256" key="6">
    <source>
        <dbReference type="ARBA" id="ARBA00023242"/>
    </source>
</evidence>
<feature type="compositionally biased region" description="Low complexity" evidence="9">
    <location>
        <begin position="1839"/>
        <end position="1854"/>
    </location>
</feature>
<feature type="compositionally biased region" description="Basic and acidic residues" evidence="9">
    <location>
        <begin position="2476"/>
        <end position="2496"/>
    </location>
</feature>
<evidence type="ECO:0000256" key="8">
    <source>
        <dbReference type="SAM" id="Coils"/>
    </source>
</evidence>
<feature type="compositionally biased region" description="Acidic residues" evidence="9">
    <location>
        <begin position="2379"/>
        <end position="2401"/>
    </location>
</feature>
<feature type="region of interest" description="Disordered" evidence="9">
    <location>
        <begin position="1600"/>
        <end position="1622"/>
    </location>
</feature>
<feature type="region of interest" description="Disordered" evidence="9">
    <location>
        <begin position="2022"/>
        <end position="2126"/>
    </location>
</feature>
<protein>
    <submittedName>
        <fullName evidence="11">Z652A-like protein</fullName>
    </submittedName>
</protein>
<gene>
    <name evidence="11" type="ORF">MAR_007342</name>
</gene>
<dbReference type="PANTHER" id="PTHR23226">
    <property type="entry name" value="ZINC FINGER AND SCAN DOMAIN-CONTAINING"/>
    <property type="match status" value="1"/>
</dbReference>
<keyword evidence="12" id="KW-1185">Reference proteome</keyword>
<feature type="compositionally biased region" description="Polar residues" evidence="9">
    <location>
        <begin position="2073"/>
        <end position="2085"/>
    </location>
</feature>
<dbReference type="Pfam" id="PF00096">
    <property type="entry name" value="zf-C2H2"/>
    <property type="match status" value="3"/>
</dbReference>
<proteinExistence type="predicted"/>
<dbReference type="InterPro" id="IPR036236">
    <property type="entry name" value="Znf_C2H2_sf"/>
</dbReference>
<dbReference type="PROSITE" id="PS00028">
    <property type="entry name" value="ZINC_FINGER_C2H2_1"/>
    <property type="match status" value="9"/>
</dbReference>
<feature type="region of interest" description="Disordered" evidence="9">
    <location>
        <begin position="1659"/>
        <end position="1706"/>
    </location>
</feature>
<comment type="subcellular location">
    <subcellularLocation>
        <location evidence="1">Nucleus</location>
    </subcellularLocation>
</comment>
<keyword evidence="8" id="KW-0175">Coiled coil</keyword>
<feature type="region of interest" description="Disordered" evidence="9">
    <location>
        <begin position="1839"/>
        <end position="1874"/>
    </location>
</feature>
<keyword evidence="6" id="KW-0539">Nucleus</keyword>
<feature type="domain" description="C2H2-type" evidence="10">
    <location>
        <begin position="1144"/>
        <end position="1171"/>
    </location>
</feature>
<dbReference type="Gene3D" id="1.20.5.170">
    <property type="match status" value="1"/>
</dbReference>
<feature type="compositionally biased region" description="Polar residues" evidence="9">
    <location>
        <begin position="2283"/>
        <end position="2298"/>
    </location>
</feature>
<feature type="region of interest" description="Disordered" evidence="9">
    <location>
        <begin position="1324"/>
        <end position="1349"/>
    </location>
</feature>
<feature type="compositionally biased region" description="Polar residues" evidence="9">
    <location>
        <begin position="2112"/>
        <end position="2126"/>
    </location>
</feature>
<keyword evidence="2" id="KW-0479">Metal-binding</keyword>
<dbReference type="EMBL" id="CP111012">
    <property type="protein sequence ID" value="WAQ94871.1"/>
    <property type="molecule type" value="Genomic_DNA"/>
</dbReference>
<evidence type="ECO:0000259" key="10">
    <source>
        <dbReference type="PROSITE" id="PS50157"/>
    </source>
</evidence>
<keyword evidence="5" id="KW-0862">Zinc</keyword>
<dbReference type="InterPro" id="IPR046347">
    <property type="entry name" value="bZIP_sf"/>
</dbReference>
<name>A0ABY7DCT9_MYAAR</name>
<feature type="domain" description="C2H2-type" evidence="10">
    <location>
        <begin position="509"/>
        <end position="536"/>
    </location>
</feature>
<feature type="compositionally biased region" description="Polar residues" evidence="9">
    <location>
        <begin position="1674"/>
        <end position="1686"/>
    </location>
</feature>
<evidence type="ECO:0000256" key="3">
    <source>
        <dbReference type="ARBA" id="ARBA00022737"/>
    </source>
</evidence>
<feature type="compositionally biased region" description="Low complexity" evidence="9">
    <location>
        <begin position="254"/>
        <end position="269"/>
    </location>
</feature>
<feature type="compositionally biased region" description="Basic and acidic residues" evidence="9">
    <location>
        <begin position="2060"/>
        <end position="2069"/>
    </location>
</feature>
<feature type="coiled-coil region" evidence="8">
    <location>
        <begin position="1562"/>
        <end position="1592"/>
    </location>
</feature>
<accession>A0ABY7DCT9</accession>
<feature type="domain" description="C2H2-type" evidence="10">
    <location>
        <begin position="451"/>
        <end position="478"/>
    </location>
</feature>
<feature type="domain" description="C2H2-type" evidence="10">
    <location>
        <begin position="1172"/>
        <end position="1199"/>
    </location>
</feature>
<feature type="domain" description="C2H2-type" evidence="10">
    <location>
        <begin position="1005"/>
        <end position="1032"/>
    </location>
</feature>
<dbReference type="InterPro" id="IPR013087">
    <property type="entry name" value="Znf_C2H2_type"/>
</dbReference>
<evidence type="ECO:0000313" key="11">
    <source>
        <dbReference type="EMBL" id="WAQ94871.1"/>
    </source>
</evidence>
<evidence type="ECO:0000256" key="9">
    <source>
        <dbReference type="SAM" id="MobiDB-lite"/>
    </source>
</evidence>
<evidence type="ECO:0000256" key="2">
    <source>
        <dbReference type="ARBA" id="ARBA00022723"/>
    </source>
</evidence>
<feature type="region of interest" description="Disordered" evidence="9">
    <location>
        <begin position="2283"/>
        <end position="2309"/>
    </location>
</feature>
<keyword evidence="4 7" id="KW-0863">Zinc-finger</keyword>
<feature type="compositionally biased region" description="Polar residues" evidence="9">
    <location>
        <begin position="1329"/>
        <end position="1341"/>
    </location>
</feature>
<feature type="domain" description="C2H2-type" evidence="10">
    <location>
        <begin position="955"/>
        <end position="982"/>
    </location>
</feature>
<evidence type="ECO:0000256" key="7">
    <source>
        <dbReference type="PROSITE-ProRule" id="PRU00042"/>
    </source>
</evidence>
<dbReference type="Gene3D" id="3.30.160.60">
    <property type="entry name" value="Classic Zinc Finger"/>
    <property type="match status" value="6"/>
</dbReference>
<organism evidence="11 12">
    <name type="scientific">Mya arenaria</name>
    <name type="common">Soft-shell clam</name>
    <dbReference type="NCBI Taxonomy" id="6604"/>
    <lineage>
        <taxon>Eukaryota</taxon>
        <taxon>Metazoa</taxon>
        <taxon>Spiralia</taxon>
        <taxon>Lophotrochozoa</taxon>
        <taxon>Mollusca</taxon>
        <taxon>Bivalvia</taxon>
        <taxon>Autobranchia</taxon>
        <taxon>Heteroconchia</taxon>
        <taxon>Euheterodonta</taxon>
        <taxon>Imparidentia</taxon>
        <taxon>Neoheterodontei</taxon>
        <taxon>Myida</taxon>
        <taxon>Myoidea</taxon>
        <taxon>Myidae</taxon>
        <taxon>Mya</taxon>
    </lineage>
</organism>
<reference evidence="11" key="1">
    <citation type="submission" date="2022-11" db="EMBL/GenBank/DDBJ databases">
        <title>Centuries of genome instability and evolution in soft-shell clam transmissible cancer (bioRxiv).</title>
        <authorList>
            <person name="Hart S.F.M."/>
            <person name="Yonemitsu M.A."/>
            <person name="Giersch R.M."/>
            <person name="Beal B.F."/>
            <person name="Arriagada G."/>
            <person name="Davis B.W."/>
            <person name="Ostrander E.A."/>
            <person name="Goff S.P."/>
            <person name="Metzger M.J."/>
        </authorList>
    </citation>
    <scope>NUCLEOTIDE SEQUENCE</scope>
    <source>
        <strain evidence="11">MELC-2E11</strain>
        <tissue evidence="11">Siphon/mantle</tissue>
    </source>
</reference>